<dbReference type="Proteomes" id="UP001303160">
    <property type="component" value="Unassembled WGS sequence"/>
</dbReference>
<dbReference type="InterPro" id="IPR037191">
    <property type="entry name" value="VPS9_dom_sf"/>
</dbReference>
<comment type="caution">
    <text evidence="3">The sequence shown here is derived from an EMBL/GenBank/DDBJ whole genome shotgun (WGS) entry which is preliminary data.</text>
</comment>
<sequence>MSSNPPSATDRPGSSRPLRSFRVERSPSPEPMSRPKRASTIMTGQTPGAKPMVRTASGTHVRLGSETERPDTFESRISEENVDSEPPRASVDLDDLPIELVSLTDGFIDGLSAKVHSTPPNIDRLSQMFQDFYATASAHIRTHIDSLATLQRRDVSPAPALSTRASAASLLRAKAASLGTKEKAKPGPVRRESEMLTPEELAERKKARRALEQKKGFLEEAVERRLCEGVYSKIYRHRTTQDEAQDAKLRSKTAALAVVDIGPMDLGVELGTAENDPEAVAKKTAEVKEWLEGARKELILMSQARYPLRKINHLKAAFKSIIDTLAHFHPSSSADELMPMLIYTLITLPPQNLNVISDVNFIQRFRWEQKLTGEASYCLTTLEATISFLETVDLSTLRADETPGGPMKAPGSPPKEHTFPPAFSPTSPSPPTAASAVAAATGSTTGTNTATASLSANLIKPPSPSPEAAAGFRSTVSQQLRNRRLSELVNAPGQAFNAASDAVLSTVNTADQSLKTIGNSLGDSYKFLLGKLREPLSQPDGQVIVPKTLDDARKLIGTPPPLDRSDSPSPGPAPVASGPSPAEDRPPLLSFISGTARKVSRDPSVDSARSGGSRRAMDETSRAPMSTTTAVATGGSPVVSSPLDSMRQLGNSFNPLGRISAGIGGFRNFGRSTPTPSPAPPPTPGKDSVATLSTRGLGVTTATTTTAAEGGDLATAFPDLAGSLPPKKIEPPMAKFMEMQNAAEMKLGDVFELLKDYKRLAGALKEMGGFKE</sequence>
<dbReference type="GO" id="GO:0005085">
    <property type="term" value="F:guanyl-nucleotide exchange factor activity"/>
    <property type="evidence" value="ECO:0007669"/>
    <property type="project" value="InterPro"/>
</dbReference>
<dbReference type="GO" id="GO:0016192">
    <property type="term" value="P:vesicle-mediated transport"/>
    <property type="evidence" value="ECO:0007669"/>
    <property type="project" value="InterPro"/>
</dbReference>
<feature type="region of interest" description="Disordered" evidence="1">
    <location>
        <begin position="553"/>
        <end position="640"/>
    </location>
</feature>
<dbReference type="PANTHER" id="PTHR23101:SF97">
    <property type="entry name" value="DOMAIN PROTEIN, PUTATIVE (AFU_ORTHOLOGUE AFUA_2G10890)-RELATED"/>
    <property type="match status" value="1"/>
</dbReference>
<evidence type="ECO:0000256" key="1">
    <source>
        <dbReference type="SAM" id="MobiDB-lite"/>
    </source>
</evidence>
<dbReference type="EMBL" id="MU863895">
    <property type="protein sequence ID" value="KAK4202673.1"/>
    <property type="molecule type" value="Genomic_DNA"/>
</dbReference>
<dbReference type="InterPro" id="IPR045046">
    <property type="entry name" value="Vps9-like"/>
</dbReference>
<feature type="compositionally biased region" description="Low complexity" evidence="1">
    <location>
        <begin position="419"/>
        <end position="449"/>
    </location>
</feature>
<dbReference type="SMART" id="SM00167">
    <property type="entry name" value="VPS9"/>
    <property type="match status" value="1"/>
</dbReference>
<dbReference type="Pfam" id="PF02204">
    <property type="entry name" value="VPS9"/>
    <property type="match status" value="1"/>
</dbReference>
<feature type="compositionally biased region" description="Pro residues" evidence="1">
    <location>
        <begin position="675"/>
        <end position="684"/>
    </location>
</feature>
<dbReference type="PANTHER" id="PTHR23101">
    <property type="entry name" value="RAB GDP/GTP EXCHANGE FACTOR"/>
    <property type="match status" value="1"/>
</dbReference>
<feature type="region of interest" description="Disordered" evidence="1">
    <location>
        <begin position="1"/>
        <end position="91"/>
    </location>
</feature>
<feature type="region of interest" description="Disordered" evidence="1">
    <location>
        <begin position="177"/>
        <end position="200"/>
    </location>
</feature>
<gene>
    <name evidence="3" type="ORF">QBC40DRAFT_195597</name>
</gene>
<name>A0AAN7AWX2_9PEZI</name>
<dbReference type="GO" id="GO:0031267">
    <property type="term" value="F:small GTPase binding"/>
    <property type="evidence" value="ECO:0007669"/>
    <property type="project" value="TreeGrafter"/>
</dbReference>
<protein>
    <recommendedName>
        <fullName evidence="2">VPS9 domain-containing protein</fullName>
    </recommendedName>
</protein>
<dbReference type="SUPFAM" id="SSF109993">
    <property type="entry name" value="VPS9 domain"/>
    <property type="match status" value="1"/>
</dbReference>
<dbReference type="GO" id="GO:0030139">
    <property type="term" value="C:endocytic vesicle"/>
    <property type="evidence" value="ECO:0007669"/>
    <property type="project" value="TreeGrafter"/>
</dbReference>
<accession>A0AAN7AWX2</accession>
<organism evidence="3 4">
    <name type="scientific">Triangularia verruculosa</name>
    <dbReference type="NCBI Taxonomy" id="2587418"/>
    <lineage>
        <taxon>Eukaryota</taxon>
        <taxon>Fungi</taxon>
        <taxon>Dikarya</taxon>
        <taxon>Ascomycota</taxon>
        <taxon>Pezizomycotina</taxon>
        <taxon>Sordariomycetes</taxon>
        <taxon>Sordariomycetidae</taxon>
        <taxon>Sordariales</taxon>
        <taxon>Podosporaceae</taxon>
        <taxon>Triangularia</taxon>
    </lineage>
</organism>
<feature type="domain" description="VPS9" evidence="2">
    <location>
        <begin position="243"/>
        <end position="398"/>
    </location>
</feature>
<evidence type="ECO:0000259" key="2">
    <source>
        <dbReference type="PROSITE" id="PS51205"/>
    </source>
</evidence>
<dbReference type="InterPro" id="IPR003123">
    <property type="entry name" value="VPS9"/>
</dbReference>
<reference evidence="3" key="2">
    <citation type="submission" date="2023-05" db="EMBL/GenBank/DDBJ databases">
        <authorList>
            <consortium name="Lawrence Berkeley National Laboratory"/>
            <person name="Steindorff A."/>
            <person name="Hensen N."/>
            <person name="Bonometti L."/>
            <person name="Westerberg I."/>
            <person name="Brannstrom I.O."/>
            <person name="Guillou S."/>
            <person name="Cros-Aarteil S."/>
            <person name="Calhoun S."/>
            <person name="Haridas S."/>
            <person name="Kuo A."/>
            <person name="Mondo S."/>
            <person name="Pangilinan J."/>
            <person name="Riley R."/>
            <person name="Labutti K."/>
            <person name="Andreopoulos B."/>
            <person name="Lipzen A."/>
            <person name="Chen C."/>
            <person name="Yanf M."/>
            <person name="Daum C."/>
            <person name="Ng V."/>
            <person name="Clum A."/>
            <person name="Ohm R."/>
            <person name="Martin F."/>
            <person name="Silar P."/>
            <person name="Natvig D."/>
            <person name="Lalanne C."/>
            <person name="Gautier V."/>
            <person name="Ament-Velasquez S.L."/>
            <person name="Kruys A."/>
            <person name="Hutchinson M.I."/>
            <person name="Powell A.J."/>
            <person name="Barry K."/>
            <person name="Miller A.N."/>
            <person name="Grigoriev I.V."/>
            <person name="Debuchy R."/>
            <person name="Gladieux P."/>
            <person name="Thoren M.H."/>
            <person name="Johannesson H."/>
        </authorList>
    </citation>
    <scope>NUCLEOTIDE SEQUENCE</scope>
    <source>
        <strain evidence="3">CBS 315.58</strain>
    </source>
</reference>
<keyword evidence="4" id="KW-1185">Reference proteome</keyword>
<feature type="region of interest" description="Disordered" evidence="1">
    <location>
        <begin position="398"/>
        <end position="449"/>
    </location>
</feature>
<dbReference type="Gene3D" id="1.20.1050.80">
    <property type="entry name" value="VPS9 domain"/>
    <property type="match status" value="1"/>
</dbReference>
<feature type="compositionally biased region" description="Basic and acidic residues" evidence="1">
    <location>
        <begin position="180"/>
        <end position="194"/>
    </location>
</feature>
<dbReference type="AlphaFoldDB" id="A0AAN7AWX2"/>
<feature type="compositionally biased region" description="Basic and acidic residues" evidence="1">
    <location>
        <begin position="63"/>
        <end position="79"/>
    </location>
</feature>
<evidence type="ECO:0000313" key="3">
    <source>
        <dbReference type="EMBL" id="KAK4202673.1"/>
    </source>
</evidence>
<reference evidence="3" key="1">
    <citation type="journal article" date="2023" name="Mol. Phylogenet. Evol.">
        <title>Genome-scale phylogeny and comparative genomics of the fungal order Sordariales.</title>
        <authorList>
            <person name="Hensen N."/>
            <person name="Bonometti L."/>
            <person name="Westerberg I."/>
            <person name="Brannstrom I.O."/>
            <person name="Guillou S."/>
            <person name="Cros-Aarteil S."/>
            <person name="Calhoun S."/>
            <person name="Haridas S."/>
            <person name="Kuo A."/>
            <person name="Mondo S."/>
            <person name="Pangilinan J."/>
            <person name="Riley R."/>
            <person name="LaButti K."/>
            <person name="Andreopoulos B."/>
            <person name="Lipzen A."/>
            <person name="Chen C."/>
            <person name="Yan M."/>
            <person name="Daum C."/>
            <person name="Ng V."/>
            <person name="Clum A."/>
            <person name="Steindorff A."/>
            <person name="Ohm R.A."/>
            <person name="Martin F."/>
            <person name="Silar P."/>
            <person name="Natvig D.O."/>
            <person name="Lalanne C."/>
            <person name="Gautier V."/>
            <person name="Ament-Velasquez S.L."/>
            <person name="Kruys A."/>
            <person name="Hutchinson M.I."/>
            <person name="Powell A.J."/>
            <person name="Barry K."/>
            <person name="Miller A.N."/>
            <person name="Grigoriev I.V."/>
            <person name="Debuchy R."/>
            <person name="Gladieux P."/>
            <person name="Hiltunen Thoren M."/>
            <person name="Johannesson H."/>
        </authorList>
    </citation>
    <scope>NUCLEOTIDE SEQUENCE</scope>
    <source>
        <strain evidence="3">CBS 315.58</strain>
    </source>
</reference>
<evidence type="ECO:0000313" key="4">
    <source>
        <dbReference type="Proteomes" id="UP001303160"/>
    </source>
</evidence>
<dbReference type="GO" id="GO:0005829">
    <property type="term" value="C:cytosol"/>
    <property type="evidence" value="ECO:0007669"/>
    <property type="project" value="TreeGrafter"/>
</dbReference>
<feature type="region of interest" description="Disordered" evidence="1">
    <location>
        <begin position="667"/>
        <end position="691"/>
    </location>
</feature>
<dbReference type="PROSITE" id="PS51205">
    <property type="entry name" value="VPS9"/>
    <property type="match status" value="1"/>
</dbReference>
<proteinExistence type="predicted"/>